<feature type="compositionally biased region" description="Basic and acidic residues" evidence="1">
    <location>
        <begin position="589"/>
        <end position="599"/>
    </location>
</feature>
<evidence type="ECO:0000313" key="3">
    <source>
        <dbReference type="EMBL" id="VDN51603.1"/>
    </source>
</evidence>
<evidence type="ECO:0000313" key="4">
    <source>
        <dbReference type="Proteomes" id="UP000038040"/>
    </source>
</evidence>
<evidence type="ECO:0000256" key="1">
    <source>
        <dbReference type="SAM" id="MobiDB-lite"/>
    </source>
</evidence>
<keyword evidence="5" id="KW-1185">Reference proteome</keyword>
<dbReference type="EMBL" id="UYYG01000025">
    <property type="protein sequence ID" value="VDN51603.1"/>
    <property type="molecule type" value="Genomic_DNA"/>
</dbReference>
<feature type="compositionally biased region" description="Basic residues" evidence="1">
    <location>
        <begin position="809"/>
        <end position="823"/>
    </location>
</feature>
<evidence type="ECO:0000313" key="6">
    <source>
        <dbReference type="WBParaSite" id="DME_0000702401-mRNA-1"/>
    </source>
</evidence>
<name>A0A0N4UHJ1_DRAME</name>
<dbReference type="AlphaFoldDB" id="A0A0N4UHJ1"/>
<feature type="region of interest" description="Disordered" evidence="1">
    <location>
        <begin position="787"/>
        <end position="827"/>
    </location>
</feature>
<proteinExistence type="predicted"/>
<evidence type="ECO:0000259" key="2">
    <source>
        <dbReference type="Pfam" id="PF13926"/>
    </source>
</evidence>
<sequence length="1241" mass="138556">MEQQNPPSSTILPNAFTNSTFGSTFPGISSAAGNVSNPLLMSTLQHLQGLSNSGNTTLLPGTSQLKLGTQFASEFNNIAAMGWPAQNTNTSWFEQAKAAMLPMYSVLPASGVKSNAVPCFLDSLVLKICSDISPMSMNSPAFSMHPKLKQNSGVAIPSTVASATVFAAGIFPLDPCGFLQSAQNCHSQPATPKQAQHQRTHSLHSSPANAFLNSDTQQNSISSHCPVEIRPDSNSAVSSHGSNSVHSVHMHSIGSVEGVEPCSSTDLNSGLASLGNVNIGTCSERVNQAFIHNLHVTSGNSSEVTIVPASSDIHSTNNAQQIAYDLTMANPQTVACSFSDSSMDAATTTTNDQLINDFSIVSDRQSPGSPHDNALDSSNLEDLPWSGIDFTDIDLFGGASGVDKDVMHSMLAMDPSAMQRMFPNDPSSVKMSQAVTPKIREKIKNRREKELADADKELDRLLCLVAKNDSKPVVEVKTQPTFPAFNPLLLLKPEPSDDRKISLSPVQFTPPDSPTPSTSEAGSKNSFFFPSLPGPSTSSATNSMLSRPAPSVSVSPFVFMSAVEKKSKPSKVPVYKQKAKSFLTSEIKKEEENAGRDDAYSFNDEEEEDKPLPTEASLSKVQLKEKRLDAEVAQKIAKINSAHCETKGKGSAYESQNQQDLWRHVVPKKRHTSVAERPSVPSTPLLPPASSFERVDVGLAAQKSPELLTLAETLQRRKQYRSSYGFLRTKCLDDIETAVDEDQSEIAPVNAKTVPINDRKTENGLHRPLPKLLIRIPRKSVELLEKEKVKVKKKKKKRDRDYDWEGSQKTKKKRKHKHKHRKRESSEIQYESHLIGVDGEQWRENQNMTRMRDFSMFSRKHRLMMQWNETEETGVNNHGEENGQGCAASCERSQHNLYEDEKNDWKMLTRFSKANGQVAKGTFVVCKMDIFKDDCPLWRVDNQNLLQKYPKIQMDGKIVYRNSSTYSGWCEQIAGGYLVIQVRFIKHSRSETIVEPEVPLLDMFPAISSEVEENSLDHTLSNGDQQPNHETDFFAKDPIRDLMITYVRAMLNHSLSLNFLQSVKQGNDWNYLRALNDIDKINLERKERVLSRVKWVQRYIEMLQFYSCCAISDAENDGLMCQACHYKNIEKVVQLFTNEGYDYETLECCEIRYTGCGSPMPAMEYLVCSFCAKNTVIYHRLHHMRYSLLKICEEEMENTSLQNLSASSDSIVETCMRNTQWLHSVVNEYTDLWRKIEMNDL</sequence>
<dbReference type="InterPro" id="IPR025451">
    <property type="entry name" value="DUF4211"/>
</dbReference>
<dbReference type="PANTHER" id="PTHR14689:SF0">
    <property type="entry name" value="COILED-COIL DOMAIN-CONTAINING PROTEIN 82"/>
    <property type="match status" value="1"/>
</dbReference>
<dbReference type="GO" id="GO:0005634">
    <property type="term" value="C:nucleus"/>
    <property type="evidence" value="ECO:0007669"/>
    <property type="project" value="TreeGrafter"/>
</dbReference>
<gene>
    <name evidence="3" type="ORF">DME_LOCUS1576</name>
</gene>
<dbReference type="STRING" id="318479.A0A0N4UHJ1"/>
<organism evidence="4 6">
    <name type="scientific">Dracunculus medinensis</name>
    <name type="common">Guinea worm</name>
    <dbReference type="NCBI Taxonomy" id="318479"/>
    <lineage>
        <taxon>Eukaryota</taxon>
        <taxon>Metazoa</taxon>
        <taxon>Ecdysozoa</taxon>
        <taxon>Nematoda</taxon>
        <taxon>Chromadorea</taxon>
        <taxon>Rhabditida</taxon>
        <taxon>Spirurina</taxon>
        <taxon>Dracunculoidea</taxon>
        <taxon>Dracunculidae</taxon>
        <taxon>Dracunculus</taxon>
    </lineage>
</organism>
<feature type="compositionally biased region" description="Basic residues" evidence="1">
    <location>
        <begin position="789"/>
        <end position="798"/>
    </location>
</feature>
<feature type="region of interest" description="Disordered" evidence="1">
    <location>
        <begin position="496"/>
        <end position="544"/>
    </location>
</feature>
<evidence type="ECO:0000313" key="5">
    <source>
        <dbReference type="Proteomes" id="UP000274756"/>
    </source>
</evidence>
<reference evidence="6" key="1">
    <citation type="submission" date="2017-02" db="UniProtKB">
        <authorList>
            <consortium name="WormBaseParasite"/>
        </authorList>
    </citation>
    <scope>IDENTIFICATION</scope>
</reference>
<feature type="domain" description="DUF4211" evidence="2">
    <location>
        <begin position="1024"/>
        <end position="1145"/>
    </location>
</feature>
<dbReference type="Proteomes" id="UP000038040">
    <property type="component" value="Unplaced"/>
</dbReference>
<accession>A0A0N4UHJ1</accession>
<protein>
    <submittedName>
        <fullName evidence="6">DUF4211 domain-containing protein</fullName>
    </submittedName>
</protein>
<feature type="region of interest" description="Disordered" evidence="1">
    <location>
        <begin position="187"/>
        <end position="208"/>
    </location>
</feature>
<feature type="compositionally biased region" description="Polar residues" evidence="1">
    <location>
        <begin position="520"/>
        <end position="544"/>
    </location>
</feature>
<dbReference type="WBParaSite" id="DME_0000702401-mRNA-1">
    <property type="protein sequence ID" value="DME_0000702401-mRNA-1"/>
    <property type="gene ID" value="DME_0000702401"/>
</dbReference>
<dbReference type="PANTHER" id="PTHR14689">
    <property type="entry name" value="PHORBOL-ESTER_DAG-TYPE DOMAIN-CONTAINING PROTEIN"/>
    <property type="match status" value="1"/>
</dbReference>
<dbReference type="OrthoDB" id="309640at2759"/>
<feature type="compositionally biased region" description="Basic and acidic residues" evidence="1">
    <location>
        <begin position="799"/>
        <end position="808"/>
    </location>
</feature>
<reference evidence="3 5" key="2">
    <citation type="submission" date="2018-11" db="EMBL/GenBank/DDBJ databases">
        <authorList>
            <consortium name="Pathogen Informatics"/>
        </authorList>
    </citation>
    <scope>NUCLEOTIDE SEQUENCE [LARGE SCALE GENOMIC DNA]</scope>
</reference>
<dbReference type="Pfam" id="PF13926">
    <property type="entry name" value="DUF4211"/>
    <property type="match status" value="1"/>
</dbReference>
<feature type="region of interest" description="Disordered" evidence="1">
    <location>
        <begin position="589"/>
        <end position="616"/>
    </location>
</feature>
<dbReference type="Proteomes" id="UP000274756">
    <property type="component" value="Unassembled WGS sequence"/>
</dbReference>